<dbReference type="CDD" id="cd02968">
    <property type="entry name" value="SCO"/>
    <property type="match status" value="1"/>
</dbReference>
<dbReference type="FunFam" id="3.40.30.10:FF:000013">
    <property type="entry name" value="Blast:Protein SCO1 homolog, mitochondrial"/>
    <property type="match status" value="1"/>
</dbReference>
<dbReference type="Gene3D" id="3.40.30.10">
    <property type="entry name" value="Glutaredoxin"/>
    <property type="match status" value="1"/>
</dbReference>
<evidence type="ECO:0000256" key="3">
    <source>
        <dbReference type="PIRSR" id="PIRSR603782-1"/>
    </source>
</evidence>
<evidence type="ECO:0000259" key="5">
    <source>
        <dbReference type="PROSITE" id="PS51352"/>
    </source>
</evidence>
<evidence type="ECO:0000256" key="1">
    <source>
        <dbReference type="ARBA" id="ARBA00010996"/>
    </source>
</evidence>
<evidence type="ECO:0000313" key="6">
    <source>
        <dbReference type="EMBL" id="MVT00845.1"/>
    </source>
</evidence>
<feature type="domain" description="Thioredoxin" evidence="5">
    <location>
        <begin position="35"/>
        <end position="196"/>
    </location>
</feature>
<keyword evidence="7" id="KW-1185">Reference proteome</keyword>
<accession>A0A7X3FUA5</accession>
<name>A0A7X3FUA5_9HYPH</name>
<keyword evidence="2 3" id="KW-0186">Copper</keyword>
<dbReference type="AlphaFoldDB" id="A0A7X3FUA5"/>
<protein>
    <submittedName>
        <fullName evidence="6">Redoxin domain-containing protein</fullName>
    </submittedName>
</protein>
<dbReference type="GO" id="GO:0046872">
    <property type="term" value="F:metal ion binding"/>
    <property type="evidence" value="ECO:0007669"/>
    <property type="project" value="UniProtKB-KW"/>
</dbReference>
<feature type="binding site" evidence="3">
    <location>
        <position position="160"/>
    </location>
    <ligand>
        <name>Cu cation</name>
        <dbReference type="ChEBI" id="CHEBI:23378"/>
    </ligand>
</feature>
<dbReference type="InterPro" id="IPR003782">
    <property type="entry name" value="SCO1/SenC"/>
</dbReference>
<dbReference type="Pfam" id="PF02630">
    <property type="entry name" value="SCO1-SenC"/>
    <property type="match status" value="1"/>
</dbReference>
<dbReference type="EMBL" id="WQRF01000011">
    <property type="protein sequence ID" value="MVT00845.1"/>
    <property type="molecule type" value="Genomic_DNA"/>
</dbReference>
<dbReference type="PANTHER" id="PTHR12151:SF25">
    <property type="entry name" value="LINALOOL DEHYDRATASE_ISOMERASE DOMAIN-CONTAINING PROTEIN"/>
    <property type="match status" value="1"/>
</dbReference>
<feature type="binding site" evidence="3">
    <location>
        <position position="73"/>
    </location>
    <ligand>
        <name>Cu cation</name>
        <dbReference type="ChEBI" id="CHEBI:23378"/>
    </ligand>
</feature>
<dbReference type="PANTHER" id="PTHR12151">
    <property type="entry name" value="ELECTRON TRANSPORT PROTIN SCO1/SENC FAMILY MEMBER"/>
    <property type="match status" value="1"/>
</dbReference>
<dbReference type="SUPFAM" id="SSF52833">
    <property type="entry name" value="Thioredoxin-like"/>
    <property type="match status" value="1"/>
</dbReference>
<gene>
    <name evidence="6" type="ORF">GO014_17645</name>
</gene>
<feature type="disulfide bond" description="Redox-active" evidence="4">
    <location>
        <begin position="73"/>
        <end position="77"/>
    </location>
</feature>
<feature type="binding site" evidence="3">
    <location>
        <position position="77"/>
    </location>
    <ligand>
        <name>Cu cation</name>
        <dbReference type="ChEBI" id="CHEBI:23378"/>
    </ligand>
</feature>
<dbReference type="InterPro" id="IPR013766">
    <property type="entry name" value="Thioredoxin_domain"/>
</dbReference>
<dbReference type="PROSITE" id="PS51352">
    <property type="entry name" value="THIOREDOXIN_2"/>
    <property type="match status" value="1"/>
</dbReference>
<dbReference type="InterPro" id="IPR036249">
    <property type="entry name" value="Thioredoxin-like_sf"/>
</dbReference>
<keyword evidence="3" id="KW-0479">Metal-binding</keyword>
<proteinExistence type="inferred from homology"/>
<comment type="similarity">
    <text evidence="1">Belongs to the SCO1/2 family.</text>
</comment>
<dbReference type="Proteomes" id="UP000438106">
    <property type="component" value="Unassembled WGS sequence"/>
</dbReference>
<evidence type="ECO:0000256" key="4">
    <source>
        <dbReference type="PIRSR" id="PIRSR603782-2"/>
    </source>
</evidence>
<evidence type="ECO:0000256" key="2">
    <source>
        <dbReference type="ARBA" id="ARBA00023008"/>
    </source>
</evidence>
<comment type="caution">
    <text evidence="6">The sequence shown here is derived from an EMBL/GenBank/DDBJ whole genome shotgun (WGS) entry which is preliminary data.</text>
</comment>
<organism evidence="6 7">
    <name type="scientific">Devosia marina</name>
    <dbReference type="NCBI Taxonomy" id="2683198"/>
    <lineage>
        <taxon>Bacteria</taxon>
        <taxon>Pseudomonadati</taxon>
        <taxon>Pseudomonadota</taxon>
        <taxon>Alphaproteobacteria</taxon>
        <taxon>Hyphomicrobiales</taxon>
        <taxon>Devosiaceae</taxon>
        <taxon>Devosia</taxon>
    </lineage>
</organism>
<sequence length="196" mass="21149">MALSHIRTVLWTLVAVAALGATGLYVYTTMTRPAQAVALGQGDYELVTATGEAFNRDSLKGSPSMLFFGFTHCPDVCPTSLAEMTVWYEALGDKADDLNAFFVSVDPERDTAEIIGDYVSWTGHVTGVTGSPDEIAKAAKSWGVYYAKVPLEGGDYTMDHTASVFLVNAEGEFEGTIAYRENSDTALAKLRRLLEG</sequence>
<dbReference type="RefSeq" id="WP_157291637.1">
    <property type="nucleotide sequence ID" value="NZ_WQRF01000011.1"/>
</dbReference>
<evidence type="ECO:0000313" key="7">
    <source>
        <dbReference type="Proteomes" id="UP000438106"/>
    </source>
</evidence>
<reference evidence="6 7" key="1">
    <citation type="submission" date="2019-12" db="EMBL/GenBank/DDBJ databases">
        <title>Devosia maris sp. nov., isolated from the deep seawater.</title>
        <authorList>
            <person name="Liu Y."/>
        </authorList>
    </citation>
    <scope>NUCLEOTIDE SEQUENCE [LARGE SCALE GENOMIC DNA]</scope>
    <source>
        <strain evidence="6 7">L53-10-65</strain>
    </source>
</reference>
<keyword evidence="4" id="KW-1015">Disulfide bond</keyword>